<dbReference type="PROSITE" id="PS50929">
    <property type="entry name" value="ABC_TM1F"/>
    <property type="match status" value="1"/>
</dbReference>
<organism evidence="10 11">
    <name type="scientific">Blattabacterium cuenoti BPAY</name>
    <dbReference type="NCBI Taxonomy" id="1457031"/>
    <lineage>
        <taxon>Bacteria</taxon>
        <taxon>Pseudomonadati</taxon>
        <taxon>Bacteroidota</taxon>
        <taxon>Flavobacteriia</taxon>
        <taxon>Flavobacteriales</taxon>
        <taxon>Blattabacteriaceae</taxon>
        <taxon>Blattabacterium</taxon>
    </lineage>
</organism>
<evidence type="ECO:0000259" key="9">
    <source>
        <dbReference type="PROSITE" id="PS50929"/>
    </source>
</evidence>
<dbReference type="Pfam" id="PF00664">
    <property type="entry name" value="ABC_membrane"/>
    <property type="match status" value="1"/>
</dbReference>
<dbReference type="Gene3D" id="1.20.1560.10">
    <property type="entry name" value="ABC transporter type 1, transmembrane domain"/>
    <property type="match status" value="1"/>
</dbReference>
<feature type="transmembrane region" description="Helical" evidence="7">
    <location>
        <begin position="26"/>
        <end position="46"/>
    </location>
</feature>
<evidence type="ECO:0000256" key="4">
    <source>
        <dbReference type="ARBA" id="ARBA00022840"/>
    </source>
</evidence>
<keyword evidence="11" id="KW-1185">Reference proteome</keyword>
<feature type="transmembrane region" description="Helical" evidence="7">
    <location>
        <begin position="310"/>
        <end position="329"/>
    </location>
</feature>
<keyword evidence="6 7" id="KW-0472">Membrane</keyword>
<dbReference type="InterPro" id="IPR036640">
    <property type="entry name" value="ABC1_TM_sf"/>
</dbReference>
<dbReference type="SUPFAM" id="SSF52540">
    <property type="entry name" value="P-loop containing nucleoside triphosphate hydrolases"/>
    <property type="match status" value="1"/>
</dbReference>
<name>A0ABM7EZA4_9FLAO</name>
<keyword evidence="4 10" id="KW-0067">ATP-binding</keyword>
<dbReference type="SUPFAM" id="SSF90123">
    <property type="entry name" value="ABC transporter transmembrane region"/>
    <property type="match status" value="1"/>
</dbReference>
<reference evidence="10 11" key="1">
    <citation type="journal article" date="2015" name="Microbes Environ.">
        <title>An Efficient Strategy Developed for Next-Generation Sequencing of Endosymbiont Genomes Performed Using Crude DNA Isolated from Host Tissues: A Case Study of Blattabacterium cuenoti Inhabiting the Fat Bodies of Cockroaches.</title>
        <authorList>
            <person name="Kinjo Y."/>
            <person name="Saitoh S."/>
            <person name="Tokuda G."/>
        </authorList>
    </citation>
    <scope>NUCLEOTIDE SEQUENCE [LARGE SCALE GENOMIC DNA]</scope>
    <source>
        <strain evidence="10 11">BPAY</strain>
    </source>
</reference>
<dbReference type="CDD" id="cd18552">
    <property type="entry name" value="ABC_6TM_MsbA_like"/>
    <property type="match status" value="1"/>
</dbReference>
<comment type="subcellular location">
    <subcellularLocation>
        <location evidence="1">Cell membrane</location>
        <topology evidence="1">Multi-pass membrane protein</topology>
    </subcellularLocation>
</comment>
<dbReference type="PANTHER" id="PTHR43394:SF1">
    <property type="entry name" value="ATP-BINDING CASSETTE SUB-FAMILY B MEMBER 10, MITOCHONDRIAL"/>
    <property type="match status" value="1"/>
</dbReference>
<evidence type="ECO:0000256" key="7">
    <source>
        <dbReference type="SAM" id="Phobius"/>
    </source>
</evidence>
<dbReference type="RefSeq" id="WP_096378446.1">
    <property type="nucleotide sequence ID" value="NZ_AP014609.1"/>
</dbReference>
<dbReference type="InterPro" id="IPR039421">
    <property type="entry name" value="Type_1_exporter"/>
</dbReference>
<dbReference type="InterPro" id="IPR027417">
    <property type="entry name" value="P-loop_NTPase"/>
</dbReference>
<keyword evidence="3" id="KW-0547">Nucleotide-binding</keyword>
<evidence type="ECO:0000259" key="8">
    <source>
        <dbReference type="PROSITE" id="PS50893"/>
    </source>
</evidence>
<dbReference type="Gene3D" id="3.40.50.300">
    <property type="entry name" value="P-loop containing nucleotide triphosphate hydrolases"/>
    <property type="match status" value="1"/>
</dbReference>
<evidence type="ECO:0000256" key="5">
    <source>
        <dbReference type="ARBA" id="ARBA00022989"/>
    </source>
</evidence>
<dbReference type="PROSITE" id="PS50893">
    <property type="entry name" value="ABC_TRANSPORTER_2"/>
    <property type="match status" value="1"/>
</dbReference>
<feature type="transmembrane region" description="Helical" evidence="7">
    <location>
        <begin position="169"/>
        <end position="189"/>
    </location>
</feature>
<feature type="domain" description="ABC transmembrane type-1" evidence="9">
    <location>
        <begin position="19"/>
        <end position="337"/>
    </location>
</feature>
<accession>A0ABM7EZA4</accession>
<feature type="transmembrane region" description="Helical" evidence="7">
    <location>
        <begin position="195"/>
        <end position="215"/>
    </location>
</feature>
<sequence>MNALEKILAYSKPYKYHYIINISCNFLYSLFSVISIISISPVLSILFESSQDKNKTTFFNSFNVSFNFIFKYFHDYIKILSYKYGKINTLAIFCIFIIFIFLIRNIFRYLAEYFLIGIKTSIVRNIRNDFHKKILSLPIIFFSNKRNGDLMSRLSNDVNEIEVSIVSSLANLISSPIMVFFHLLTLFLMSYQLTFLAFLLLPLMGIFLSIIGNNLKQDARGAQNQLGKLFSVIEETLNSTKIINIFNAENQMQKNFERISEYQKILSARVNRKKELASPMSEFFGSITMILIIWYGGKLFLENKEMEPEILFSFIGLFFQIINPAKSLVNSISNIQKGRAAAERIVEILNTKCVSNETMRYKSIFHFENEILFRDVSFAYNKFILIQNLNFSLKKGKTVVLVGRSGSGKSTIANLLANFYDVTSGKITVDGTNIKYLKIQDYRKLLGIVTQEPILFNDSVFNNITLGVEKKISINSVVKAAKIANAHCFIENLPKGYDTIIGYNGNKLSLGQKQRINIARAVFKDPPIMILDEATSSLDTESEILVQKALNKIMKNRTSIVIVHKLSSSIIQNADHIIVLEKGKIIEQGKHDTLISKKGAYSKFISLQQSF</sequence>
<dbReference type="PANTHER" id="PTHR43394">
    <property type="entry name" value="ATP-DEPENDENT PERMEASE MDL1, MITOCHONDRIAL"/>
    <property type="match status" value="1"/>
</dbReference>
<dbReference type="Pfam" id="PF00005">
    <property type="entry name" value="ABC_tran"/>
    <property type="match status" value="1"/>
</dbReference>
<dbReference type="InterPro" id="IPR011527">
    <property type="entry name" value="ABC1_TM_dom"/>
</dbReference>
<dbReference type="SMART" id="SM00382">
    <property type="entry name" value="AAA"/>
    <property type="match status" value="1"/>
</dbReference>
<evidence type="ECO:0000256" key="6">
    <source>
        <dbReference type="ARBA" id="ARBA00023136"/>
    </source>
</evidence>
<keyword evidence="2 7" id="KW-0812">Transmembrane</keyword>
<protein>
    <submittedName>
        <fullName evidence="10">ABC transporter, ATP-binding and permease</fullName>
    </submittedName>
</protein>
<evidence type="ECO:0000256" key="3">
    <source>
        <dbReference type="ARBA" id="ARBA00022741"/>
    </source>
</evidence>
<dbReference type="InterPro" id="IPR017871">
    <property type="entry name" value="ABC_transporter-like_CS"/>
</dbReference>
<feature type="domain" description="ABC transporter" evidence="8">
    <location>
        <begin position="371"/>
        <end position="607"/>
    </location>
</feature>
<feature type="transmembrane region" description="Helical" evidence="7">
    <location>
        <begin position="276"/>
        <end position="295"/>
    </location>
</feature>
<evidence type="ECO:0000313" key="11">
    <source>
        <dbReference type="Proteomes" id="UP000217805"/>
    </source>
</evidence>
<dbReference type="EMBL" id="AP014609">
    <property type="protein sequence ID" value="BAR92263.1"/>
    <property type="molecule type" value="Genomic_DNA"/>
</dbReference>
<evidence type="ECO:0000256" key="2">
    <source>
        <dbReference type="ARBA" id="ARBA00022692"/>
    </source>
</evidence>
<dbReference type="Proteomes" id="UP000217805">
    <property type="component" value="Chromosome"/>
</dbReference>
<evidence type="ECO:0000313" key="10">
    <source>
        <dbReference type="EMBL" id="BAR92263.1"/>
    </source>
</evidence>
<proteinExistence type="predicted"/>
<evidence type="ECO:0000256" key="1">
    <source>
        <dbReference type="ARBA" id="ARBA00004651"/>
    </source>
</evidence>
<dbReference type="InterPro" id="IPR003439">
    <property type="entry name" value="ABC_transporter-like_ATP-bd"/>
</dbReference>
<dbReference type="GO" id="GO:0005524">
    <property type="term" value="F:ATP binding"/>
    <property type="evidence" value="ECO:0007669"/>
    <property type="project" value="UniProtKB-KW"/>
</dbReference>
<dbReference type="PROSITE" id="PS00211">
    <property type="entry name" value="ABC_TRANSPORTER_1"/>
    <property type="match status" value="1"/>
</dbReference>
<keyword evidence="5 7" id="KW-1133">Transmembrane helix</keyword>
<feature type="transmembrane region" description="Helical" evidence="7">
    <location>
        <begin position="89"/>
        <end position="107"/>
    </location>
</feature>
<dbReference type="InterPro" id="IPR003593">
    <property type="entry name" value="AAA+_ATPase"/>
</dbReference>
<gene>
    <name evidence="10" type="ORF">BPAY_544</name>
</gene>